<sequence length="74" mass="8572">MLALLSRFFLLSPPSHARVWNGNGDGEWQTGSLQLNAGTRRIRVRVKHKYKTTYYTPPQRQVLLRPTVEFISTD</sequence>
<accession>A0A2M4B7N2</accession>
<feature type="chain" id="PRO_5014928158" evidence="1">
    <location>
        <begin position="18"/>
        <end position="74"/>
    </location>
</feature>
<evidence type="ECO:0000256" key="1">
    <source>
        <dbReference type="SAM" id="SignalP"/>
    </source>
</evidence>
<protein>
    <submittedName>
        <fullName evidence="2">Putative secreted protein</fullName>
    </submittedName>
</protein>
<feature type="signal peptide" evidence="1">
    <location>
        <begin position="1"/>
        <end position="17"/>
    </location>
</feature>
<organism evidence="2">
    <name type="scientific">Anopheles triannulatus</name>
    <dbReference type="NCBI Taxonomy" id="58253"/>
    <lineage>
        <taxon>Eukaryota</taxon>
        <taxon>Metazoa</taxon>
        <taxon>Ecdysozoa</taxon>
        <taxon>Arthropoda</taxon>
        <taxon>Hexapoda</taxon>
        <taxon>Insecta</taxon>
        <taxon>Pterygota</taxon>
        <taxon>Neoptera</taxon>
        <taxon>Endopterygota</taxon>
        <taxon>Diptera</taxon>
        <taxon>Nematocera</taxon>
        <taxon>Culicoidea</taxon>
        <taxon>Culicidae</taxon>
        <taxon>Anophelinae</taxon>
        <taxon>Anopheles</taxon>
    </lineage>
</organism>
<dbReference type="AlphaFoldDB" id="A0A2M4B7N2"/>
<keyword evidence="1" id="KW-0732">Signal</keyword>
<name>A0A2M4B7N2_9DIPT</name>
<proteinExistence type="predicted"/>
<evidence type="ECO:0000313" key="2">
    <source>
        <dbReference type="EMBL" id="MBW49064.1"/>
    </source>
</evidence>
<reference evidence="2" key="1">
    <citation type="submission" date="2018-01" db="EMBL/GenBank/DDBJ databases">
        <title>An insight into the sialome of Amazonian anophelines.</title>
        <authorList>
            <person name="Ribeiro J.M."/>
            <person name="Scarpassa V."/>
            <person name="Calvo E."/>
        </authorList>
    </citation>
    <scope>NUCLEOTIDE SEQUENCE</scope>
    <source>
        <tissue evidence="2">Salivary glands</tissue>
    </source>
</reference>
<dbReference type="EMBL" id="GGFK01015743">
    <property type="protein sequence ID" value="MBW49064.1"/>
    <property type="molecule type" value="Transcribed_RNA"/>
</dbReference>